<dbReference type="InterPro" id="IPR029044">
    <property type="entry name" value="Nucleotide-diphossugar_trans"/>
</dbReference>
<evidence type="ECO:0000313" key="2">
    <source>
        <dbReference type="EMBL" id="GEO19532.1"/>
    </source>
</evidence>
<proteinExistence type="predicted"/>
<dbReference type="PANTHER" id="PTHR43685:SF2">
    <property type="entry name" value="GLYCOSYLTRANSFERASE 2-LIKE DOMAIN-CONTAINING PROTEIN"/>
    <property type="match status" value="1"/>
</dbReference>
<name>A0A512C5P7_9BACT</name>
<accession>A0A512C5P7</accession>
<protein>
    <recommendedName>
        <fullName evidence="1">Glycosyltransferase 2-like domain-containing protein</fullName>
    </recommendedName>
</protein>
<comment type="caution">
    <text evidence="2">The sequence shown here is derived from an EMBL/GenBank/DDBJ whole genome shotgun (WGS) entry which is preliminary data.</text>
</comment>
<organism evidence="2 3">
    <name type="scientific">Cyclobacterium qasimii</name>
    <dbReference type="NCBI Taxonomy" id="1350429"/>
    <lineage>
        <taxon>Bacteria</taxon>
        <taxon>Pseudomonadati</taxon>
        <taxon>Bacteroidota</taxon>
        <taxon>Cytophagia</taxon>
        <taxon>Cytophagales</taxon>
        <taxon>Cyclobacteriaceae</taxon>
        <taxon>Cyclobacterium</taxon>
    </lineage>
</organism>
<dbReference type="SUPFAM" id="SSF53448">
    <property type="entry name" value="Nucleotide-diphospho-sugar transferases"/>
    <property type="match status" value="1"/>
</dbReference>
<sequence length="290" mass="33831">MISVIIPIFNNQYTIERAVLSILNDPIVSEILIVDDGSTDESINVSKRLAKNESLIKVFHHPNRANKGASASRNLGLANSKSNWIQFLDADDELLQGKLSGQFEMTRPDIAFILGNCFHVLPNGKKHIMSSDSKIWKGLIRSKLGRTSSILWNKKYLLKVNGWDEKLSSSQEYDLMFRLLLCKANIVFDKRHLTLIHKQENSISTNSKAKHHRIQNWLYLRLKIRNHLIVNRQFNLIYNYYFSGAVGFFCDENNISLPPYVNKVFYQLYKFELFFKIKFFNLFKFLKNKF</sequence>
<dbReference type="Pfam" id="PF00535">
    <property type="entry name" value="Glycos_transf_2"/>
    <property type="match status" value="1"/>
</dbReference>
<keyword evidence="3" id="KW-1185">Reference proteome</keyword>
<dbReference type="PANTHER" id="PTHR43685">
    <property type="entry name" value="GLYCOSYLTRANSFERASE"/>
    <property type="match status" value="1"/>
</dbReference>
<gene>
    <name evidence="2" type="ORF">CQA01_00660</name>
</gene>
<dbReference type="InterPro" id="IPR001173">
    <property type="entry name" value="Glyco_trans_2-like"/>
</dbReference>
<dbReference type="RefSeq" id="WP_020894187.1">
    <property type="nucleotide sequence ID" value="NZ_BJYV01000001.1"/>
</dbReference>
<dbReference type="InterPro" id="IPR050834">
    <property type="entry name" value="Glycosyltransf_2"/>
</dbReference>
<evidence type="ECO:0000313" key="3">
    <source>
        <dbReference type="Proteomes" id="UP000321301"/>
    </source>
</evidence>
<feature type="domain" description="Glycosyltransferase 2-like" evidence="1">
    <location>
        <begin position="3"/>
        <end position="130"/>
    </location>
</feature>
<dbReference type="Gene3D" id="3.90.550.10">
    <property type="entry name" value="Spore Coat Polysaccharide Biosynthesis Protein SpsA, Chain A"/>
    <property type="match status" value="1"/>
</dbReference>
<reference evidence="2 3" key="1">
    <citation type="submission" date="2019-07" db="EMBL/GenBank/DDBJ databases">
        <title>Whole genome shotgun sequence of Cyclobacterium qasimii NBRC 106168.</title>
        <authorList>
            <person name="Hosoyama A."/>
            <person name="Uohara A."/>
            <person name="Ohji S."/>
            <person name="Ichikawa N."/>
        </authorList>
    </citation>
    <scope>NUCLEOTIDE SEQUENCE [LARGE SCALE GENOMIC DNA]</scope>
    <source>
        <strain evidence="2 3">NBRC 106168</strain>
    </source>
</reference>
<dbReference type="Proteomes" id="UP000321301">
    <property type="component" value="Unassembled WGS sequence"/>
</dbReference>
<evidence type="ECO:0000259" key="1">
    <source>
        <dbReference type="Pfam" id="PF00535"/>
    </source>
</evidence>
<dbReference type="CDD" id="cd00761">
    <property type="entry name" value="Glyco_tranf_GTA_type"/>
    <property type="match status" value="1"/>
</dbReference>
<dbReference type="AlphaFoldDB" id="A0A512C5P7"/>
<dbReference type="EMBL" id="BJYV01000001">
    <property type="protein sequence ID" value="GEO19532.1"/>
    <property type="molecule type" value="Genomic_DNA"/>
</dbReference>